<evidence type="ECO:0000256" key="6">
    <source>
        <dbReference type="ARBA" id="ARBA00023016"/>
    </source>
</evidence>
<dbReference type="PROSITE" id="PS00636">
    <property type="entry name" value="DNAJ_1"/>
    <property type="match status" value="1"/>
</dbReference>
<dbReference type="InterPro" id="IPR001623">
    <property type="entry name" value="DnaJ_domain"/>
</dbReference>
<dbReference type="Proteomes" id="UP000008366">
    <property type="component" value="Unassembled WGS sequence"/>
</dbReference>
<accession>K6WNB1</accession>
<keyword evidence="2" id="KW-0479">Metal-binding</keyword>
<dbReference type="GO" id="GO:0042026">
    <property type="term" value="P:protein refolding"/>
    <property type="evidence" value="ECO:0007669"/>
    <property type="project" value="TreeGrafter"/>
</dbReference>
<dbReference type="EMBL" id="BAHD01000018">
    <property type="protein sequence ID" value="GAB95281.1"/>
    <property type="molecule type" value="Genomic_DNA"/>
</dbReference>
<reference evidence="9 10" key="1">
    <citation type="submission" date="2012-08" db="EMBL/GenBank/DDBJ databases">
        <title>Whole genome shotgun sequence of Kineosphaera limosa NBRC 100340.</title>
        <authorList>
            <person name="Yoshida I."/>
            <person name="Isaki S."/>
            <person name="Hosoyama A."/>
            <person name="Tsuchikane K."/>
            <person name="Katsumata H."/>
            <person name="Ando Y."/>
            <person name="Ohji S."/>
            <person name="Hamada M."/>
            <person name="Tamura T."/>
            <person name="Yamazoe A."/>
            <person name="Yamazaki S."/>
            <person name="Fujita N."/>
        </authorList>
    </citation>
    <scope>NUCLEOTIDE SEQUENCE [LARGE SCALE GENOMIC DNA]</scope>
    <source>
        <strain evidence="9 10">NBRC 100340</strain>
    </source>
</reference>
<dbReference type="Gene3D" id="2.60.260.20">
    <property type="entry name" value="Urease metallochaperone UreE, N-terminal domain"/>
    <property type="match status" value="2"/>
</dbReference>
<dbReference type="eggNOG" id="COG0484">
    <property type="taxonomic scope" value="Bacteria"/>
</dbReference>
<evidence type="ECO:0000256" key="4">
    <source>
        <dbReference type="ARBA" id="ARBA00022771"/>
    </source>
</evidence>
<evidence type="ECO:0000256" key="2">
    <source>
        <dbReference type="ARBA" id="ARBA00022723"/>
    </source>
</evidence>
<evidence type="ECO:0000313" key="10">
    <source>
        <dbReference type="Proteomes" id="UP000008366"/>
    </source>
</evidence>
<evidence type="ECO:0000256" key="5">
    <source>
        <dbReference type="ARBA" id="ARBA00022833"/>
    </source>
</evidence>
<evidence type="ECO:0000259" key="8">
    <source>
        <dbReference type="PROSITE" id="PS50076"/>
    </source>
</evidence>
<dbReference type="FunFam" id="2.60.260.20:FF:000013">
    <property type="entry name" value="DnaJ subfamily B member 11"/>
    <property type="match status" value="1"/>
</dbReference>
<keyword evidence="6" id="KW-0346">Stress response</keyword>
<keyword evidence="5" id="KW-0862">Zinc</keyword>
<keyword evidence="4" id="KW-0863">Zinc-finger</keyword>
<dbReference type="SUPFAM" id="SSF46565">
    <property type="entry name" value="Chaperone J-domain"/>
    <property type="match status" value="1"/>
</dbReference>
<dbReference type="AlphaFoldDB" id="K6WNB1"/>
<keyword evidence="10" id="KW-1185">Reference proteome</keyword>
<dbReference type="CDD" id="cd06257">
    <property type="entry name" value="DnaJ"/>
    <property type="match status" value="1"/>
</dbReference>
<dbReference type="PANTHER" id="PTHR43096">
    <property type="entry name" value="DNAJ HOMOLOG 1, MITOCHONDRIAL-RELATED"/>
    <property type="match status" value="1"/>
</dbReference>
<keyword evidence="1" id="KW-0235">DNA replication</keyword>
<dbReference type="GO" id="GO:0008270">
    <property type="term" value="F:zinc ion binding"/>
    <property type="evidence" value="ECO:0007669"/>
    <property type="project" value="UniProtKB-KW"/>
</dbReference>
<evidence type="ECO:0000256" key="3">
    <source>
        <dbReference type="ARBA" id="ARBA00022737"/>
    </source>
</evidence>
<dbReference type="Pfam" id="PF00226">
    <property type="entry name" value="DnaJ"/>
    <property type="match status" value="1"/>
</dbReference>
<dbReference type="SMART" id="SM00271">
    <property type="entry name" value="DnaJ"/>
    <property type="match status" value="1"/>
</dbReference>
<dbReference type="PRINTS" id="PR00625">
    <property type="entry name" value="JDOMAIN"/>
</dbReference>
<comment type="caution">
    <text evidence="9">The sequence shown here is derived from an EMBL/GenBank/DDBJ whole genome shotgun (WGS) entry which is preliminary data.</text>
</comment>
<dbReference type="GO" id="GO:0051082">
    <property type="term" value="F:unfolded protein binding"/>
    <property type="evidence" value="ECO:0007669"/>
    <property type="project" value="InterPro"/>
</dbReference>
<feature type="domain" description="J" evidence="8">
    <location>
        <begin position="5"/>
        <end position="69"/>
    </location>
</feature>
<dbReference type="GO" id="GO:0005737">
    <property type="term" value="C:cytoplasm"/>
    <property type="evidence" value="ECO:0007669"/>
    <property type="project" value="TreeGrafter"/>
</dbReference>
<dbReference type="InterPro" id="IPR008971">
    <property type="entry name" value="HSP40/DnaJ_pept-bd"/>
</dbReference>
<dbReference type="Gene3D" id="1.10.287.110">
    <property type="entry name" value="DnaJ domain"/>
    <property type="match status" value="1"/>
</dbReference>
<sequence>MAEKDFYADLGVARDASQDEIQRAYRKLARTYHPDVNKDPGAEAKFKEVSEAYDVLSDPQTRKKYDAFGADFRHVPDGVDPQAWARAQRGGQDPFGGGYGGGDPFGGSYSYSGGGPKGGWTSAEDIDLDDLLGGMFGGRAGRGGRSWGGGPVPGADQEVEFELPFADAYAGTRRSIEISGAGGSRTVEVNIPAGVTDGQRVRIAGQGGRGSGGGPAGDLYLIVRLAPDPRYRVEGKDIHVTLPISASEAALGAQVALDTPGGSATVRIPAGSSSGRKLRLKGRGMPSTRGVAGDLYAQLRIVMPKDISPEAKALYEQLAAASDFDPRARSVA</sequence>
<dbReference type="STRING" id="1184609.KILIM_018_00280"/>
<evidence type="ECO:0000256" key="7">
    <source>
        <dbReference type="ARBA" id="ARBA00023186"/>
    </source>
</evidence>
<dbReference type="CDD" id="cd10747">
    <property type="entry name" value="DnaJ_C"/>
    <property type="match status" value="1"/>
</dbReference>
<evidence type="ECO:0000313" key="9">
    <source>
        <dbReference type="EMBL" id="GAB95281.1"/>
    </source>
</evidence>
<keyword evidence="3" id="KW-0677">Repeat</keyword>
<dbReference type="PANTHER" id="PTHR43096:SF54">
    <property type="entry name" value="CHAPERONE PROTEIN DNAJ 1"/>
    <property type="match status" value="1"/>
</dbReference>
<dbReference type="PROSITE" id="PS50076">
    <property type="entry name" value="DNAJ_2"/>
    <property type="match status" value="1"/>
</dbReference>
<gene>
    <name evidence="9" type="ORF">KILIM_018_00280</name>
</gene>
<dbReference type="SUPFAM" id="SSF49493">
    <property type="entry name" value="HSP40/DnaJ peptide-binding domain"/>
    <property type="match status" value="2"/>
</dbReference>
<dbReference type="OrthoDB" id="9779889at2"/>
<dbReference type="RefSeq" id="WP_006591813.1">
    <property type="nucleotide sequence ID" value="NZ_BAHD01000018.1"/>
</dbReference>
<dbReference type="FunFam" id="2.60.260.20:FF:000009">
    <property type="entry name" value="Putative Mitochondrial DnaJ chaperone"/>
    <property type="match status" value="1"/>
</dbReference>
<proteinExistence type="predicted"/>
<dbReference type="InterPro" id="IPR018253">
    <property type="entry name" value="DnaJ_domain_CS"/>
</dbReference>
<keyword evidence="7" id="KW-0143">Chaperone</keyword>
<dbReference type="Pfam" id="PF01556">
    <property type="entry name" value="DnaJ_C"/>
    <property type="match status" value="1"/>
</dbReference>
<protein>
    <recommendedName>
        <fullName evidence="8">J domain-containing protein</fullName>
    </recommendedName>
</protein>
<dbReference type="InterPro" id="IPR002939">
    <property type="entry name" value="DnaJ_C"/>
</dbReference>
<organism evidence="9 10">
    <name type="scientific">Kineosphaera limosa NBRC 100340</name>
    <dbReference type="NCBI Taxonomy" id="1184609"/>
    <lineage>
        <taxon>Bacteria</taxon>
        <taxon>Bacillati</taxon>
        <taxon>Actinomycetota</taxon>
        <taxon>Actinomycetes</taxon>
        <taxon>Micrococcales</taxon>
        <taxon>Dermatophilaceae</taxon>
        <taxon>Kineosphaera</taxon>
    </lineage>
</organism>
<evidence type="ECO:0000256" key="1">
    <source>
        <dbReference type="ARBA" id="ARBA00022705"/>
    </source>
</evidence>
<name>K6WNB1_9MICO</name>
<dbReference type="InterPro" id="IPR036869">
    <property type="entry name" value="J_dom_sf"/>
</dbReference>